<dbReference type="Proteomes" id="UP001589774">
    <property type="component" value="Unassembled WGS sequence"/>
</dbReference>
<feature type="transmembrane region" description="Helical" evidence="1">
    <location>
        <begin position="23"/>
        <end position="42"/>
    </location>
</feature>
<dbReference type="RefSeq" id="WP_013665452.1">
    <property type="nucleotide sequence ID" value="NZ_JBHLWO010000001.1"/>
</dbReference>
<protein>
    <submittedName>
        <fullName evidence="2">Uncharacterized protein</fullName>
    </submittedName>
</protein>
<keyword evidence="1" id="KW-1133">Transmembrane helix</keyword>
<organism evidence="2 3">
    <name type="scientific">Olivibacter oleidegradans</name>
    <dbReference type="NCBI Taxonomy" id="760123"/>
    <lineage>
        <taxon>Bacteria</taxon>
        <taxon>Pseudomonadati</taxon>
        <taxon>Bacteroidota</taxon>
        <taxon>Sphingobacteriia</taxon>
        <taxon>Sphingobacteriales</taxon>
        <taxon>Sphingobacteriaceae</taxon>
        <taxon>Olivibacter</taxon>
    </lineage>
</organism>
<reference evidence="2 3" key="1">
    <citation type="submission" date="2024-09" db="EMBL/GenBank/DDBJ databases">
        <authorList>
            <person name="Sun Q."/>
            <person name="Mori K."/>
        </authorList>
    </citation>
    <scope>NUCLEOTIDE SEQUENCE [LARGE SCALE GENOMIC DNA]</scope>
    <source>
        <strain evidence="2 3">CCM 7765</strain>
    </source>
</reference>
<evidence type="ECO:0000313" key="3">
    <source>
        <dbReference type="Proteomes" id="UP001589774"/>
    </source>
</evidence>
<dbReference type="EMBL" id="JBHLWO010000001">
    <property type="protein sequence ID" value="MFC0318302.1"/>
    <property type="molecule type" value="Genomic_DNA"/>
</dbReference>
<keyword evidence="1" id="KW-0472">Membrane</keyword>
<name>A0ABV6HHD0_9SPHI</name>
<keyword evidence="3" id="KW-1185">Reference proteome</keyword>
<evidence type="ECO:0000256" key="1">
    <source>
        <dbReference type="SAM" id="Phobius"/>
    </source>
</evidence>
<feature type="transmembrane region" description="Helical" evidence="1">
    <location>
        <begin position="49"/>
        <end position="67"/>
    </location>
</feature>
<sequence>MANFGTPDEGQHTKEIENQTAKIPSTVFLAAAVVSMGASLTLKCMGCKHSALFVGQWAAPFLLLGIYNKIVKTSGND</sequence>
<accession>A0ABV6HHD0</accession>
<gene>
    <name evidence="2" type="ORF">ACFFI0_08270</name>
</gene>
<keyword evidence="1" id="KW-0812">Transmembrane</keyword>
<proteinExistence type="predicted"/>
<comment type="caution">
    <text evidence="2">The sequence shown here is derived from an EMBL/GenBank/DDBJ whole genome shotgun (WGS) entry which is preliminary data.</text>
</comment>
<evidence type="ECO:0000313" key="2">
    <source>
        <dbReference type="EMBL" id="MFC0318302.1"/>
    </source>
</evidence>